<dbReference type="PANTHER" id="PTHR13799:SF13">
    <property type="entry name" value="NIF3-LIKE PROTEIN 1"/>
    <property type="match status" value="1"/>
</dbReference>
<dbReference type="AlphaFoldDB" id="A0AA35VRD1"/>
<dbReference type="Pfam" id="PF01784">
    <property type="entry name" value="DUF34_NIF3"/>
    <property type="match status" value="1"/>
</dbReference>
<feature type="binding site" evidence="3">
    <location>
        <position position="104"/>
    </location>
    <ligand>
        <name>a divalent metal cation</name>
        <dbReference type="ChEBI" id="CHEBI:60240"/>
        <label>1</label>
    </ligand>
</feature>
<feature type="binding site" evidence="3">
    <location>
        <position position="66"/>
    </location>
    <ligand>
        <name>a divalent metal cation</name>
        <dbReference type="ChEBI" id="CHEBI:60240"/>
        <label>1</label>
    </ligand>
</feature>
<accession>A0AA35VRD1</accession>
<protein>
    <recommendedName>
        <fullName evidence="2">NIF3-like protein 1</fullName>
    </recommendedName>
</protein>
<comment type="similarity">
    <text evidence="1">Belongs to the GTP cyclohydrolase I type 2/NIF3 family.</text>
</comment>
<evidence type="ECO:0000256" key="1">
    <source>
        <dbReference type="ARBA" id="ARBA00006964"/>
    </source>
</evidence>
<dbReference type="GO" id="GO:0046872">
    <property type="term" value="F:metal ion binding"/>
    <property type="evidence" value="ECO:0007669"/>
    <property type="project" value="UniProtKB-KW"/>
</dbReference>
<evidence type="ECO:0000256" key="2">
    <source>
        <dbReference type="ARBA" id="ARBA00019069"/>
    </source>
</evidence>
<dbReference type="Gene3D" id="3.40.1390.30">
    <property type="entry name" value="NIF3 (NGG1p interacting factor 3)-like"/>
    <property type="match status" value="1"/>
</dbReference>
<comment type="caution">
    <text evidence="4">The sequence shown here is derived from an EMBL/GenBank/DDBJ whole genome shotgun (WGS) entry which is preliminary data.</text>
</comment>
<dbReference type="InterPro" id="IPR036069">
    <property type="entry name" value="DUF34/NIF3_sf"/>
</dbReference>
<sequence>MDLRSLIGCLEAVVPSSRAESWDNTGLLVEPSGNPSVSHVLLTIDLTGQVLEEALGVKAGLIVAYHPPIFHSLKRLTQGSAKERIIVRALESRVAVYSPHTALDCMKGGVNDWLLAGLGQGKVETLSVCSVAPSPNSTLSISDVDKATVDSVTSALPVPNHKMSLRTRPLIPVTGGGRKLSLNQPVSISELVFRVKTHLSISHMRLAKPPCWKEEKRVTTVAVCAGSGGSVLAGTEADVYLTGNAFVLLMQLPRSAVNVQGR</sequence>
<dbReference type="PANTHER" id="PTHR13799">
    <property type="entry name" value="NGG1 INTERACTING FACTOR 3"/>
    <property type="match status" value="1"/>
</dbReference>
<dbReference type="EMBL" id="CASHTH010000015">
    <property type="protein sequence ID" value="CAI7989000.1"/>
    <property type="molecule type" value="Genomic_DNA"/>
</dbReference>
<proteinExistence type="inferred from homology"/>
<reference evidence="4" key="1">
    <citation type="submission" date="2023-03" db="EMBL/GenBank/DDBJ databases">
        <authorList>
            <person name="Steffen K."/>
            <person name="Cardenas P."/>
        </authorList>
    </citation>
    <scope>NUCLEOTIDE SEQUENCE</scope>
</reference>
<keyword evidence="5" id="KW-1185">Reference proteome</keyword>
<evidence type="ECO:0000313" key="5">
    <source>
        <dbReference type="Proteomes" id="UP001174909"/>
    </source>
</evidence>
<organism evidence="4 5">
    <name type="scientific">Geodia barretti</name>
    <name type="common">Barrett's horny sponge</name>
    <dbReference type="NCBI Taxonomy" id="519541"/>
    <lineage>
        <taxon>Eukaryota</taxon>
        <taxon>Metazoa</taxon>
        <taxon>Porifera</taxon>
        <taxon>Demospongiae</taxon>
        <taxon>Heteroscleromorpha</taxon>
        <taxon>Tetractinellida</taxon>
        <taxon>Astrophorina</taxon>
        <taxon>Geodiidae</taxon>
        <taxon>Geodia</taxon>
    </lineage>
</organism>
<evidence type="ECO:0000313" key="4">
    <source>
        <dbReference type="EMBL" id="CAI7989000.1"/>
    </source>
</evidence>
<dbReference type="SUPFAM" id="SSF102705">
    <property type="entry name" value="NIF3 (NGG1p interacting factor 3)-like"/>
    <property type="match status" value="1"/>
</dbReference>
<dbReference type="NCBIfam" id="TIGR00486">
    <property type="entry name" value="YbgI_SA1388"/>
    <property type="match status" value="1"/>
</dbReference>
<keyword evidence="3" id="KW-0479">Metal-binding</keyword>
<dbReference type="Proteomes" id="UP001174909">
    <property type="component" value="Unassembled WGS sequence"/>
</dbReference>
<name>A0AA35VRD1_GEOBA</name>
<evidence type="ECO:0000256" key="3">
    <source>
        <dbReference type="PIRSR" id="PIRSR602678-1"/>
    </source>
</evidence>
<dbReference type="FunFam" id="3.40.1390.30:FF:000001">
    <property type="entry name" value="GTP cyclohydrolase 1 type 2"/>
    <property type="match status" value="1"/>
</dbReference>
<dbReference type="InterPro" id="IPR002678">
    <property type="entry name" value="DUF34/NIF3"/>
</dbReference>
<gene>
    <name evidence="4" type="ORF">GBAR_LOCUS95</name>
</gene>
<dbReference type="GO" id="GO:0005739">
    <property type="term" value="C:mitochondrion"/>
    <property type="evidence" value="ECO:0007669"/>
    <property type="project" value="TreeGrafter"/>
</dbReference>